<dbReference type="OrthoDB" id="9764638at2"/>
<proteinExistence type="inferred from homology"/>
<reference evidence="5 6" key="1">
    <citation type="journal article" date="2019" name="Emerg. Microbes Infect.">
        <title>Comprehensive subspecies identification of 175 nontuberculous mycobacteria species based on 7547 genomic profiles.</title>
        <authorList>
            <person name="Matsumoto Y."/>
            <person name="Kinjo T."/>
            <person name="Motooka D."/>
            <person name="Nabeya D."/>
            <person name="Jung N."/>
            <person name="Uechi K."/>
            <person name="Horii T."/>
            <person name="Iida T."/>
            <person name="Fujita J."/>
            <person name="Nakamura S."/>
        </authorList>
    </citation>
    <scope>NUCLEOTIDE SEQUENCE [LARGE SCALE GENOMIC DNA]</scope>
    <source>
        <strain evidence="5 6">JCM 6396</strain>
    </source>
</reference>
<dbReference type="InterPro" id="IPR020613">
    <property type="entry name" value="Thiolase_CS"/>
</dbReference>
<dbReference type="Pfam" id="PF00108">
    <property type="entry name" value="Thiolase_N"/>
    <property type="match status" value="1"/>
</dbReference>
<dbReference type="Proteomes" id="UP000467006">
    <property type="component" value="Chromosome"/>
</dbReference>
<dbReference type="InterPro" id="IPR016039">
    <property type="entry name" value="Thiolase-like"/>
</dbReference>
<comment type="similarity">
    <text evidence="1 4">Belongs to the thiolase-like superfamily. Thiolase family.</text>
</comment>
<dbReference type="Pfam" id="PF02803">
    <property type="entry name" value="Thiolase_C"/>
    <property type="match status" value="1"/>
</dbReference>
<dbReference type="CDD" id="cd00751">
    <property type="entry name" value="thiolase"/>
    <property type="match status" value="1"/>
</dbReference>
<dbReference type="InterPro" id="IPR020616">
    <property type="entry name" value="Thiolase_N"/>
</dbReference>
<name>A0A7I7JYL1_9MYCO</name>
<evidence type="ECO:0000313" key="6">
    <source>
        <dbReference type="Proteomes" id="UP000467006"/>
    </source>
</evidence>
<evidence type="ECO:0000256" key="1">
    <source>
        <dbReference type="ARBA" id="ARBA00010982"/>
    </source>
</evidence>
<dbReference type="PROSITE" id="PS00737">
    <property type="entry name" value="THIOLASE_2"/>
    <property type="match status" value="1"/>
</dbReference>
<keyword evidence="3 4" id="KW-0012">Acyltransferase</keyword>
<dbReference type="KEGG" id="mdu:MDUV_17230"/>
<dbReference type="GO" id="GO:0016747">
    <property type="term" value="F:acyltransferase activity, transferring groups other than amino-acyl groups"/>
    <property type="evidence" value="ECO:0007669"/>
    <property type="project" value="InterPro"/>
</dbReference>
<evidence type="ECO:0000313" key="5">
    <source>
        <dbReference type="EMBL" id="BBX16863.1"/>
    </source>
</evidence>
<dbReference type="InterPro" id="IPR020617">
    <property type="entry name" value="Thiolase_C"/>
</dbReference>
<keyword evidence="2 4" id="KW-0808">Transferase</keyword>
<dbReference type="RefSeq" id="WP_098004334.1">
    <property type="nucleotide sequence ID" value="NZ_AP022563.1"/>
</dbReference>
<organism evidence="5 6">
    <name type="scientific">Mycolicibacterium duvalii</name>
    <dbReference type="NCBI Taxonomy" id="39688"/>
    <lineage>
        <taxon>Bacteria</taxon>
        <taxon>Bacillati</taxon>
        <taxon>Actinomycetota</taxon>
        <taxon>Actinomycetes</taxon>
        <taxon>Mycobacteriales</taxon>
        <taxon>Mycobacteriaceae</taxon>
        <taxon>Mycolicibacterium</taxon>
    </lineage>
</organism>
<dbReference type="Gene3D" id="3.40.47.10">
    <property type="match status" value="2"/>
</dbReference>
<protein>
    <submittedName>
        <fullName evidence="5">Acetyl-CoA acetyltransferase</fullName>
    </submittedName>
</protein>
<evidence type="ECO:0000256" key="4">
    <source>
        <dbReference type="RuleBase" id="RU003557"/>
    </source>
</evidence>
<dbReference type="NCBIfam" id="TIGR01930">
    <property type="entry name" value="AcCoA-C-Actrans"/>
    <property type="match status" value="1"/>
</dbReference>
<dbReference type="PIRSF" id="PIRSF000429">
    <property type="entry name" value="Ac-CoA_Ac_transf"/>
    <property type="match status" value="1"/>
</dbReference>
<sequence length="395" mass="40326">MTDYSDRDAVIVGAVRTPVGKGKPSGALHGVLPADLLAHSLRTLVDRTGVDPADVDDVIAGAVTQVGDQAANIARSALLGAGFPETVPGTTVDRQCGSGQQAVSFAAQGVQAGAYDIVIAAGVESMSRVPMGSSVLPGSNPFGTGLAARYPEGLVAQGISAELIAAKWGLTRTELDEFSAASHQKAARAAKDGLFDAEIAPIAGLAVDEIVRPDTTVATLSGLRPAFHSDAIAARFPQIGWHITPGNSSPLSDGSAALMITSGAAARRLGLRPLARIHTTVAVGSDPLYMLTGVIPATEKVLSRAGLRLSDIDLFEVNEAFAPVVLAWAHATGADLSKTNVNGGAIAIGHPLGASGARIMTTLVNALYQRGGRYGLQTMCEGGGMANATIIERLG</sequence>
<gene>
    <name evidence="5" type="ORF">MDUV_17230</name>
</gene>
<keyword evidence="6" id="KW-1185">Reference proteome</keyword>
<evidence type="ECO:0000256" key="3">
    <source>
        <dbReference type="ARBA" id="ARBA00023315"/>
    </source>
</evidence>
<dbReference type="PANTHER" id="PTHR43365:SF1">
    <property type="entry name" value="ACETYL-COA C-ACYLTRANSFERASE"/>
    <property type="match status" value="1"/>
</dbReference>
<dbReference type="PANTHER" id="PTHR43365">
    <property type="entry name" value="BLR7806 PROTEIN"/>
    <property type="match status" value="1"/>
</dbReference>
<accession>A0A7I7JYL1</accession>
<dbReference type="SUPFAM" id="SSF53901">
    <property type="entry name" value="Thiolase-like"/>
    <property type="match status" value="2"/>
</dbReference>
<dbReference type="EMBL" id="AP022563">
    <property type="protein sequence ID" value="BBX16863.1"/>
    <property type="molecule type" value="Genomic_DNA"/>
</dbReference>
<evidence type="ECO:0000256" key="2">
    <source>
        <dbReference type="ARBA" id="ARBA00022679"/>
    </source>
</evidence>
<dbReference type="InterPro" id="IPR002155">
    <property type="entry name" value="Thiolase"/>
</dbReference>
<dbReference type="AlphaFoldDB" id="A0A7I7JYL1"/>